<dbReference type="PROSITE" id="PS00136">
    <property type="entry name" value="SUBTILASE_ASP"/>
    <property type="match status" value="1"/>
</dbReference>
<reference evidence="8 9" key="1">
    <citation type="journal article" date="2019" name="Int. J. Syst. Evol. Microbiol.">
        <title>The Global Catalogue of Microorganisms (GCM) 10K type strain sequencing project: providing services to taxonomists for standard genome sequencing and annotation.</title>
        <authorList>
            <consortium name="The Broad Institute Genomics Platform"/>
            <consortium name="The Broad Institute Genome Sequencing Center for Infectious Disease"/>
            <person name="Wu L."/>
            <person name="Ma J."/>
        </authorList>
    </citation>
    <scope>NUCLEOTIDE SEQUENCE [LARGE SCALE GENOMIC DNA]</scope>
    <source>
        <strain evidence="8 9">PSR21</strain>
    </source>
</reference>
<dbReference type="EMBL" id="JBHTBF010000001">
    <property type="protein sequence ID" value="MFC7316002.1"/>
    <property type="molecule type" value="Genomic_DNA"/>
</dbReference>
<evidence type="ECO:0000256" key="6">
    <source>
        <dbReference type="PROSITE-ProRule" id="PRU01240"/>
    </source>
</evidence>
<dbReference type="SUPFAM" id="SSF52743">
    <property type="entry name" value="Subtilisin-like"/>
    <property type="match status" value="1"/>
</dbReference>
<dbReference type="PROSITE" id="PS00137">
    <property type="entry name" value="SUBTILASE_HIS"/>
    <property type="match status" value="1"/>
</dbReference>
<dbReference type="InterPro" id="IPR034202">
    <property type="entry name" value="Subtilisin_Carlsberg-like"/>
</dbReference>
<dbReference type="AlphaFoldDB" id="A0ABD6A7A4"/>
<keyword evidence="3" id="KW-0479">Metal-binding</keyword>
<name>A0ABD6A7A4_9EURY</name>
<feature type="active site" description="Charge relay system" evidence="6">
    <location>
        <position position="306"/>
    </location>
</feature>
<evidence type="ECO:0000259" key="7">
    <source>
        <dbReference type="Pfam" id="PF00082"/>
    </source>
</evidence>
<evidence type="ECO:0000313" key="9">
    <source>
        <dbReference type="Proteomes" id="UP001596547"/>
    </source>
</evidence>
<dbReference type="Gene3D" id="3.40.50.200">
    <property type="entry name" value="Peptidase S8/S53 domain"/>
    <property type="match status" value="1"/>
</dbReference>
<dbReference type="InterPro" id="IPR036852">
    <property type="entry name" value="Peptidase_S8/S53_dom_sf"/>
</dbReference>
<protein>
    <submittedName>
        <fullName evidence="8">S8 family peptidase</fullName>
    </submittedName>
</protein>
<dbReference type="InterPro" id="IPR050131">
    <property type="entry name" value="Peptidase_S8_subtilisin-like"/>
</dbReference>
<dbReference type="PROSITE" id="PS51892">
    <property type="entry name" value="SUBTILASE"/>
    <property type="match status" value="1"/>
</dbReference>
<evidence type="ECO:0000256" key="1">
    <source>
        <dbReference type="ARBA" id="ARBA00011073"/>
    </source>
</evidence>
<gene>
    <name evidence="8" type="ORF">ACFQPE_04230</name>
</gene>
<dbReference type="Proteomes" id="UP001596547">
    <property type="component" value="Unassembled WGS sequence"/>
</dbReference>
<dbReference type="PANTHER" id="PTHR43806:SF11">
    <property type="entry name" value="CEREVISIN-RELATED"/>
    <property type="match status" value="1"/>
</dbReference>
<keyword evidence="5 6" id="KW-0720">Serine protease</keyword>
<evidence type="ECO:0000256" key="4">
    <source>
        <dbReference type="ARBA" id="ARBA00022801"/>
    </source>
</evidence>
<evidence type="ECO:0000256" key="5">
    <source>
        <dbReference type="ARBA" id="ARBA00022825"/>
    </source>
</evidence>
<dbReference type="InterPro" id="IPR015500">
    <property type="entry name" value="Peptidase_S8_subtilisin-rel"/>
</dbReference>
<comment type="caution">
    <text evidence="8">The sequence shown here is derived from an EMBL/GenBank/DDBJ whole genome shotgun (WGS) entry which is preliminary data.</text>
</comment>
<accession>A0ABD6A7A4</accession>
<dbReference type="PRINTS" id="PR00723">
    <property type="entry name" value="SUBTILISIN"/>
</dbReference>
<sequence length="642" mass="68487">MIVGTQSWSAVERSKAQADVVIDTHDFGEGGQAVVGEFSDSALAALSQRDDIRYIEPNGLVRAIDHGTRGTQTIPWGVDRIDADEVQHDGFTGRGADVGIIDTGIDSDHPDLQANLGTGQAYVRCGVQYDGTPCASTNGNACLEPWDDDDDHGTHVAGTVAAVNNTEGVVGVATSATLHAVKALDCNGVGTFSDIASAVVYVADQGWEVANMSLGTTFASQAVHDACKYAYRRNVVLVAAAGNDGPCTNCVNYPAAYDEVIAVSATTRNDTLADFSSTGPEIELAAPGSDVRSTIPGGYASFSGTSMASPHVGGAAAHLMAVGFNNANNITYDSNDTLTPSSYENPGGARGQLRDTAENIGLSEAEGGYGLVDVEAALAIGESGTVSVSQPNRTTWFTVNLERSYDNPIVIMNPVSRNGGHPCHVRLRNVASQSFQFQIEEWAYLDGAHLEETVHYVVFEAGAYTSSAGNRLEVDTMATDHQFTRTSFFQNFTDTPVVLSQPQTYRGQDPIVTRQRDASSNGVDIRLQEEEARGGHLSETVGYAAIEPGVFTINGVQFEVGRTPDVVPDRWYRIDFQQTYNSPLFVAAIQTFDESDTAGLRYRELTGSSVRVLVEEEQSRDSETTHATEVVGYAVIETSGLI</sequence>
<dbReference type="InterPro" id="IPR022398">
    <property type="entry name" value="Peptidase_S8_His-AS"/>
</dbReference>
<evidence type="ECO:0000313" key="8">
    <source>
        <dbReference type="EMBL" id="MFC7316002.1"/>
    </source>
</evidence>
<keyword evidence="9" id="KW-1185">Reference proteome</keyword>
<keyword evidence="4 6" id="KW-0378">Hydrolase</keyword>
<proteinExistence type="inferred from homology"/>
<dbReference type="RefSeq" id="WP_379793928.1">
    <property type="nucleotide sequence ID" value="NZ_JBHTBB010000001.1"/>
</dbReference>
<keyword evidence="2 6" id="KW-0645">Protease</keyword>
<dbReference type="GO" id="GO:0004252">
    <property type="term" value="F:serine-type endopeptidase activity"/>
    <property type="evidence" value="ECO:0007669"/>
    <property type="project" value="UniProtKB-UniRule"/>
</dbReference>
<evidence type="ECO:0000256" key="2">
    <source>
        <dbReference type="ARBA" id="ARBA00022670"/>
    </source>
</evidence>
<dbReference type="GO" id="GO:0006508">
    <property type="term" value="P:proteolysis"/>
    <property type="evidence" value="ECO:0007669"/>
    <property type="project" value="UniProtKB-KW"/>
</dbReference>
<dbReference type="InterPro" id="IPR023827">
    <property type="entry name" value="Peptidase_S8_Asp-AS"/>
</dbReference>
<evidence type="ECO:0000256" key="3">
    <source>
        <dbReference type="ARBA" id="ARBA00022723"/>
    </source>
</evidence>
<comment type="similarity">
    <text evidence="1 6">Belongs to the peptidase S8 family.</text>
</comment>
<dbReference type="CDD" id="cd07477">
    <property type="entry name" value="Peptidases_S8_Subtilisin_subset"/>
    <property type="match status" value="1"/>
</dbReference>
<feature type="active site" description="Charge relay system" evidence="6">
    <location>
        <position position="102"/>
    </location>
</feature>
<dbReference type="PANTHER" id="PTHR43806">
    <property type="entry name" value="PEPTIDASE S8"/>
    <property type="match status" value="1"/>
</dbReference>
<organism evidence="8 9">
    <name type="scientific">Halomarina halobia</name>
    <dbReference type="NCBI Taxonomy" id="3033386"/>
    <lineage>
        <taxon>Archaea</taxon>
        <taxon>Methanobacteriati</taxon>
        <taxon>Methanobacteriota</taxon>
        <taxon>Stenosarchaea group</taxon>
        <taxon>Halobacteria</taxon>
        <taxon>Halobacteriales</taxon>
        <taxon>Natronomonadaceae</taxon>
        <taxon>Halomarina</taxon>
    </lineage>
</organism>
<dbReference type="InterPro" id="IPR000209">
    <property type="entry name" value="Peptidase_S8/S53_dom"/>
</dbReference>
<feature type="domain" description="Peptidase S8/S53" evidence="7">
    <location>
        <begin position="93"/>
        <end position="332"/>
    </location>
</feature>
<feature type="active site" description="Charge relay system" evidence="6">
    <location>
        <position position="152"/>
    </location>
</feature>
<dbReference type="GO" id="GO:0046872">
    <property type="term" value="F:metal ion binding"/>
    <property type="evidence" value="ECO:0007669"/>
    <property type="project" value="UniProtKB-KW"/>
</dbReference>
<dbReference type="Pfam" id="PF00082">
    <property type="entry name" value="Peptidase_S8"/>
    <property type="match status" value="1"/>
</dbReference>